<comment type="caution">
    <text evidence="2">The sequence shown here is derived from an EMBL/GenBank/DDBJ whole genome shotgun (WGS) entry which is preliminary data.</text>
</comment>
<keyword evidence="1" id="KW-1133">Transmembrane helix</keyword>
<keyword evidence="3" id="KW-1185">Reference proteome</keyword>
<dbReference type="Proteomes" id="UP000887458">
    <property type="component" value="Unassembled WGS sequence"/>
</dbReference>
<protein>
    <submittedName>
        <fullName evidence="2">Uncharacterized protein</fullName>
    </submittedName>
</protein>
<dbReference type="EMBL" id="NJHN03000107">
    <property type="protein sequence ID" value="KAH9414515.1"/>
    <property type="molecule type" value="Genomic_DNA"/>
</dbReference>
<evidence type="ECO:0000313" key="2">
    <source>
        <dbReference type="EMBL" id="KAH9414515.1"/>
    </source>
</evidence>
<feature type="transmembrane region" description="Helical" evidence="1">
    <location>
        <begin position="38"/>
        <end position="59"/>
    </location>
</feature>
<name>A0ABQ8IW41_DERPT</name>
<reference evidence="2 3" key="1">
    <citation type="journal article" date="2018" name="J. Allergy Clin. Immunol.">
        <title>High-quality assembly of Dermatophagoides pteronyssinus genome and transcriptome reveals a wide range of novel allergens.</title>
        <authorList>
            <person name="Liu X.Y."/>
            <person name="Yang K.Y."/>
            <person name="Wang M.Q."/>
            <person name="Kwok J.S."/>
            <person name="Zeng X."/>
            <person name="Yang Z."/>
            <person name="Xiao X.J."/>
            <person name="Lau C.P."/>
            <person name="Li Y."/>
            <person name="Huang Z.M."/>
            <person name="Ba J.G."/>
            <person name="Yim A.K."/>
            <person name="Ouyang C.Y."/>
            <person name="Ngai S.M."/>
            <person name="Chan T.F."/>
            <person name="Leung E.L."/>
            <person name="Liu L."/>
            <person name="Liu Z.G."/>
            <person name="Tsui S.K."/>
        </authorList>
    </citation>
    <scope>NUCLEOTIDE SEQUENCE [LARGE SCALE GENOMIC DNA]</scope>
    <source>
        <strain evidence="2">Derp</strain>
    </source>
</reference>
<sequence>MIIKQKIFNFSPRFSNLIFFFSKNFLLNSVKNSALLNIPVRLISSVVSIRICLPCLLLFKRKKRKRSIYE</sequence>
<gene>
    <name evidence="2" type="ORF">DERP_008710</name>
</gene>
<keyword evidence="1" id="KW-0472">Membrane</keyword>
<accession>A0ABQ8IW41</accession>
<keyword evidence="1" id="KW-0812">Transmembrane</keyword>
<evidence type="ECO:0000313" key="3">
    <source>
        <dbReference type="Proteomes" id="UP000887458"/>
    </source>
</evidence>
<proteinExistence type="predicted"/>
<evidence type="ECO:0000256" key="1">
    <source>
        <dbReference type="SAM" id="Phobius"/>
    </source>
</evidence>
<organism evidence="2 3">
    <name type="scientific">Dermatophagoides pteronyssinus</name>
    <name type="common">European house dust mite</name>
    <dbReference type="NCBI Taxonomy" id="6956"/>
    <lineage>
        <taxon>Eukaryota</taxon>
        <taxon>Metazoa</taxon>
        <taxon>Ecdysozoa</taxon>
        <taxon>Arthropoda</taxon>
        <taxon>Chelicerata</taxon>
        <taxon>Arachnida</taxon>
        <taxon>Acari</taxon>
        <taxon>Acariformes</taxon>
        <taxon>Sarcoptiformes</taxon>
        <taxon>Astigmata</taxon>
        <taxon>Psoroptidia</taxon>
        <taxon>Analgoidea</taxon>
        <taxon>Pyroglyphidae</taxon>
        <taxon>Dermatophagoidinae</taxon>
        <taxon>Dermatophagoides</taxon>
    </lineage>
</organism>
<reference evidence="2 3" key="2">
    <citation type="journal article" date="2022" name="Mol. Biol. Evol.">
        <title>Comparative Genomics Reveals Insights into the Divergent Evolution of Astigmatic Mites and Household Pest Adaptations.</title>
        <authorList>
            <person name="Xiong Q."/>
            <person name="Wan A.T."/>
            <person name="Liu X."/>
            <person name="Fung C.S."/>
            <person name="Xiao X."/>
            <person name="Malainual N."/>
            <person name="Hou J."/>
            <person name="Wang L."/>
            <person name="Wang M."/>
            <person name="Yang K.Y."/>
            <person name="Cui Y."/>
            <person name="Leung E.L."/>
            <person name="Nong W."/>
            <person name="Shin S.K."/>
            <person name="Au S.W."/>
            <person name="Jeong K.Y."/>
            <person name="Chew F.T."/>
            <person name="Hui J.H."/>
            <person name="Leung T.F."/>
            <person name="Tungtrongchitr A."/>
            <person name="Zhong N."/>
            <person name="Liu Z."/>
            <person name="Tsui S.K."/>
        </authorList>
    </citation>
    <scope>NUCLEOTIDE SEQUENCE [LARGE SCALE GENOMIC DNA]</scope>
    <source>
        <strain evidence="2">Derp</strain>
    </source>
</reference>